<comment type="subcellular location">
    <subcellularLocation>
        <location evidence="1">Cell membrane</location>
        <topology evidence="1">Multi-pass membrane protein</topology>
    </subcellularLocation>
</comment>
<accession>A0A160PEW0</accession>
<protein>
    <submittedName>
        <fullName evidence="8">Urea ABC transporter permease</fullName>
    </submittedName>
</protein>
<gene>
    <name evidence="8" type="ORF">MPPM_1275</name>
</gene>
<dbReference type="PANTHER" id="PTHR30482">
    <property type="entry name" value="HIGH-AFFINITY BRANCHED-CHAIN AMINO ACID TRANSPORT SYSTEM PERMEASE"/>
    <property type="match status" value="1"/>
</dbReference>
<keyword evidence="4 7" id="KW-1133">Transmembrane helix</keyword>
<feature type="transmembrane region" description="Helical" evidence="7">
    <location>
        <begin position="316"/>
        <end position="334"/>
    </location>
</feature>
<dbReference type="Pfam" id="PF02653">
    <property type="entry name" value="BPD_transp_2"/>
    <property type="match status" value="1"/>
</dbReference>
<proteinExistence type="predicted"/>
<dbReference type="Proteomes" id="UP000218288">
    <property type="component" value="Chromosome"/>
</dbReference>
<evidence type="ECO:0000256" key="7">
    <source>
        <dbReference type="SAM" id="Phobius"/>
    </source>
</evidence>
<evidence type="ECO:0000256" key="1">
    <source>
        <dbReference type="ARBA" id="ARBA00004651"/>
    </source>
</evidence>
<evidence type="ECO:0000256" key="4">
    <source>
        <dbReference type="ARBA" id="ARBA00022989"/>
    </source>
</evidence>
<evidence type="ECO:0000256" key="5">
    <source>
        <dbReference type="ARBA" id="ARBA00023136"/>
    </source>
</evidence>
<evidence type="ECO:0000256" key="6">
    <source>
        <dbReference type="SAM" id="MobiDB-lite"/>
    </source>
</evidence>
<dbReference type="InterPro" id="IPR017778">
    <property type="entry name" value="ABC_transptr_urea_perm_UrtC"/>
</dbReference>
<dbReference type="OrthoDB" id="9034298at2"/>
<feature type="region of interest" description="Disordered" evidence="6">
    <location>
        <begin position="354"/>
        <end position="373"/>
    </location>
</feature>
<feature type="transmembrane region" description="Helical" evidence="7">
    <location>
        <begin position="43"/>
        <end position="62"/>
    </location>
</feature>
<name>A0A160PEW0_9HYPH</name>
<feature type="transmembrane region" description="Helical" evidence="7">
    <location>
        <begin position="12"/>
        <end position="31"/>
    </location>
</feature>
<evidence type="ECO:0000313" key="9">
    <source>
        <dbReference type="Proteomes" id="UP000218288"/>
    </source>
</evidence>
<keyword evidence="2" id="KW-1003">Cell membrane</keyword>
<dbReference type="EMBL" id="AP014809">
    <property type="protein sequence ID" value="BAU89880.1"/>
    <property type="molecule type" value="Genomic_DNA"/>
</dbReference>
<dbReference type="InterPro" id="IPR043428">
    <property type="entry name" value="LivM-like"/>
</dbReference>
<keyword evidence="3 7" id="KW-0812">Transmembrane</keyword>
<dbReference type="InterPro" id="IPR001851">
    <property type="entry name" value="ABC_transp_permease"/>
</dbReference>
<evidence type="ECO:0000256" key="3">
    <source>
        <dbReference type="ARBA" id="ARBA00022692"/>
    </source>
</evidence>
<feature type="transmembrane region" description="Helical" evidence="7">
    <location>
        <begin position="235"/>
        <end position="268"/>
    </location>
</feature>
<dbReference type="CDD" id="cd06581">
    <property type="entry name" value="TM_PBP1_LivM_like"/>
    <property type="match status" value="1"/>
</dbReference>
<sequence length="373" mass="40002">MTTRNLYHSKPAQWAVYGLFFVSIALIPAFVSDGFLLNQFAVYGIYGMLALSISLCWGFGGILNLGQGIAFGLAAYGMAMTMQMQSQDPDSNPIPPFMLNNSLEHLPWFWQPFWSTGGGILLALIVPTLFYVVFGTLMFRARVSGPFFAIMSLAMLSAFATLILDMQPYTNGANGISPPSPLSVFGTDIDPYGPTAYWIVCGGLIAVTVGAKLLTQSKFGLVVQALRGDPERVRFLGYNVALYETCIYAISGFIAAMAGCLWVILIQYVSPAQLDTTFSIGMVIWAGIGGRLSLLGAILGAFLIQGGQSYLGDQFLATWLLVLGAFFIVVVRFLPKGLAGLLEKVLGALARQPGKHARPDLPHAISGAPAAGE</sequence>
<reference evidence="8 9" key="1">
    <citation type="journal article" date="2016" name="Genome Announc.">
        <title>Complete Genome Sequence of Methylobacterium populi P-1M, Isolated from Pink-Pigmented Household Biofilm.</title>
        <authorList>
            <person name="Morohoshi T."/>
            <person name="Ikeda T."/>
        </authorList>
    </citation>
    <scope>NUCLEOTIDE SEQUENCE [LARGE SCALE GENOMIC DNA]</scope>
    <source>
        <strain evidence="8 9">P-1M</strain>
    </source>
</reference>
<dbReference type="RefSeq" id="WP_096484312.1">
    <property type="nucleotide sequence ID" value="NZ_AP014809.1"/>
</dbReference>
<dbReference type="PANTHER" id="PTHR30482:SF4">
    <property type="entry name" value="SLR1201 PROTEIN"/>
    <property type="match status" value="1"/>
</dbReference>
<dbReference type="NCBIfam" id="TIGR03408">
    <property type="entry name" value="urea_trans_UrtC"/>
    <property type="match status" value="1"/>
</dbReference>
<organism evidence="8 9">
    <name type="scientific">Methylorubrum populi</name>
    <dbReference type="NCBI Taxonomy" id="223967"/>
    <lineage>
        <taxon>Bacteria</taxon>
        <taxon>Pseudomonadati</taxon>
        <taxon>Pseudomonadota</taxon>
        <taxon>Alphaproteobacteria</taxon>
        <taxon>Hyphomicrobiales</taxon>
        <taxon>Methylobacteriaceae</taxon>
        <taxon>Methylorubrum</taxon>
    </lineage>
</organism>
<feature type="transmembrane region" description="Helical" evidence="7">
    <location>
        <begin position="146"/>
        <end position="164"/>
    </location>
</feature>
<dbReference type="GO" id="GO:0015658">
    <property type="term" value="F:branched-chain amino acid transmembrane transporter activity"/>
    <property type="evidence" value="ECO:0007669"/>
    <property type="project" value="InterPro"/>
</dbReference>
<evidence type="ECO:0000256" key="2">
    <source>
        <dbReference type="ARBA" id="ARBA00022475"/>
    </source>
</evidence>
<evidence type="ECO:0000313" key="8">
    <source>
        <dbReference type="EMBL" id="BAU89880.1"/>
    </source>
</evidence>
<dbReference type="GO" id="GO:0005886">
    <property type="term" value="C:plasma membrane"/>
    <property type="evidence" value="ECO:0007669"/>
    <property type="project" value="UniProtKB-SubCell"/>
</dbReference>
<keyword evidence="5 7" id="KW-0472">Membrane</keyword>
<feature type="transmembrane region" description="Helical" evidence="7">
    <location>
        <begin position="280"/>
        <end position="304"/>
    </location>
</feature>
<feature type="transmembrane region" description="Helical" evidence="7">
    <location>
        <begin position="113"/>
        <end position="134"/>
    </location>
</feature>
<dbReference type="AlphaFoldDB" id="A0A160PEW0"/>
<feature type="transmembrane region" description="Helical" evidence="7">
    <location>
        <begin position="195"/>
        <end position="214"/>
    </location>
</feature>